<dbReference type="GO" id="GO:0005524">
    <property type="term" value="F:ATP binding"/>
    <property type="evidence" value="ECO:0007669"/>
    <property type="project" value="UniProtKB-KW"/>
</dbReference>
<dbReference type="InterPro" id="IPR000924">
    <property type="entry name" value="Glu/Gln-tRNA-synth"/>
</dbReference>
<evidence type="ECO:0000256" key="7">
    <source>
        <dbReference type="RuleBase" id="RU363037"/>
    </source>
</evidence>
<evidence type="ECO:0000256" key="6">
    <source>
        <dbReference type="ARBA" id="ARBA00023146"/>
    </source>
</evidence>
<keyword evidence="1 7" id="KW-0436">Ligase</keyword>
<dbReference type="PRINTS" id="PR00987">
    <property type="entry name" value="TRNASYNTHGLU"/>
</dbReference>
<proteinExistence type="inferred from homology"/>
<dbReference type="EC" id="6.1.1.-" evidence="9"/>
<dbReference type="SUPFAM" id="SSF52374">
    <property type="entry name" value="Nucleotidylyl transferase"/>
    <property type="match status" value="1"/>
</dbReference>
<accession>A0A942DVD4</accession>
<dbReference type="NCBIfam" id="NF004315">
    <property type="entry name" value="PRK05710.1-4"/>
    <property type="match status" value="1"/>
</dbReference>
<feature type="domain" description="Glutamyl/glutaminyl-tRNA synthetase class Ib catalytic" evidence="8">
    <location>
        <begin position="7"/>
        <end position="288"/>
    </location>
</feature>
<dbReference type="Proteomes" id="UP000680348">
    <property type="component" value="Unassembled WGS sequence"/>
</dbReference>
<protein>
    <submittedName>
        <fullName evidence="9">tRNA glutamyl-Q(34) synthetase GluQRS</fullName>
        <ecNumber evidence="9">6.1.1.-</ecNumber>
    </submittedName>
</protein>
<dbReference type="AlphaFoldDB" id="A0A942DVD4"/>
<evidence type="ECO:0000259" key="8">
    <source>
        <dbReference type="Pfam" id="PF00749"/>
    </source>
</evidence>
<dbReference type="EMBL" id="JAGWCR010000002">
    <property type="protein sequence ID" value="MBS3647979.1"/>
    <property type="molecule type" value="Genomic_DNA"/>
</dbReference>
<keyword evidence="7" id="KW-0648">Protein biosynthesis</keyword>
<dbReference type="GO" id="GO:0005829">
    <property type="term" value="C:cytosol"/>
    <property type="evidence" value="ECO:0007669"/>
    <property type="project" value="TreeGrafter"/>
</dbReference>
<evidence type="ECO:0000256" key="1">
    <source>
        <dbReference type="ARBA" id="ARBA00022598"/>
    </source>
</evidence>
<gene>
    <name evidence="9" type="primary">gluQRS</name>
    <name evidence="9" type="ORF">KEU06_04960</name>
</gene>
<evidence type="ECO:0000256" key="4">
    <source>
        <dbReference type="ARBA" id="ARBA00022833"/>
    </source>
</evidence>
<evidence type="ECO:0000256" key="5">
    <source>
        <dbReference type="ARBA" id="ARBA00022840"/>
    </source>
</evidence>
<keyword evidence="2" id="KW-0479">Metal-binding</keyword>
<dbReference type="RefSeq" id="WP_188253539.1">
    <property type="nucleotide sequence ID" value="NZ_JABVCF010000002.1"/>
</dbReference>
<dbReference type="InterPro" id="IPR001412">
    <property type="entry name" value="aa-tRNA-synth_I_CS"/>
</dbReference>
<dbReference type="PANTHER" id="PTHR43311">
    <property type="entry name" value="GLUTAMATE--TRNA LIGASE"/>
    <property type="match status" value="1"/>
</dbReference>
<dbReference type="GO" id="GO:0006424">
    <property type="term" value="P:glutamyl-tRNA aminoacylation"/>
    <property type="evidence" value="ECO:0007669"/>
    <property type="project" value="TreeGrafter"/>
</dbReference>
<dbReference type="InterPro" id="IPR020058">
    <property type="entry name" value="Glu/Gln-tRNA-synth_Ib_cat-dom"/>
</dbReference>
<dbReference type="Pfam" id="PF00749">
    <property type="entry name" value="tRNA-synt_1c"/>
    <property type="match status" value="1"/>
</dbReference>
<keyword evidence="10" id="KW-1185">Reference proteome</keyword>
<dbReference type="GO" id="GO:0004818">
    <property type="term" value="F:glutamate-tRNA ligase activity"/>
    <property type="evidence" value="ECO:0007669"/>
    <property type="project" value="TreeGrafter"/>
</dbReference>
<evidence type="ECO:0000256" key="3">
    <source>
        <dbReference type="ARBA" id="ARBA00022741"/>
    </source>
</evidence>
<dbReference type="PROSITE" id="PS00178">
    <property type="entry name" value="AA_TRNA_LIGASE_I"/>
    <property type="match status" value="1"/>
</dbReference>
<keyword evidence="6 7" id="KW-0030">Aminoacyl-tRNA synthetase</keyword>
<dbReference type="InterPro" id="IPR014729">
    <property type="entry name" value="Rossmann-like_a/b/a_fold"/>
</dbReference>
<keyword evidence="3 7" id="KW-0547">Nucleotide-binding</keyword>
<sequence length="294" mass="32635">MNIPVFRFAPSPNGLLHLGHAYSALVDQHFAERLGGRLLLRLEDIDAARCTPEYEAAIFRDLAWLGIGWENPVRRQSDHFGEYEAALNRLRKEELVYPASMSRGEVRAFIADRETAGENWPRDPDGVPLYPGSDRRLSGRKRAELLAEGIPFAWRLDMAAALERVGAKLSWSELSGADLSASSCIEARPQDWGDVILARRDVPTSYHLSVVLDDALQGVTHVVRGMDLYAATAVHRVLQELLDLPAPGYRHHRLILGPDGRKLSKSFQDTGIAALREQGATPEAVRRMAGLEEG</sequence>
<dbReference type="InterPro" id="IPR049940">
    <property type="entry name" value="GluQ/Sye"/>
</dbReference>
<keyword evidence="4" id="KW-0862">Zinc</keyword>
<comment type="similarity">
    <text evidence="7">Belongs to the class-I aminoacyl-tRNA synthetase family.</text>
</comment>
<organism evidence="9 10">
    <name type="scientific">Pseudaminobacter soli</name>
    <name type="common">ex Zhang et al. 2022</name>
    <dbReference type="NCBI Taxonomy" id="2831468"/>
    <lineage>
        <taxon>Bacteria</taxon>
        <taxon>Pseudomonadati</taxon>
        <taxon>Pseudomonadota</taxon>
        <taxon>Alphaproteobacteria</taxon>
        <taxon>Hyphomicrobiales</taxon>
        <taxon>Phyllobacteriaceae</taxon>
        <taxon>Pseudaminobacter</taxon>
    </lineage>
</organism>
<dbReference type="PANTHER" id="PTHR43311:SF1">
    <property type="entry name" value="GLUTAMYL-Q TRNA(ASP) SYNTHETASE"/>
    <property type="match status" value="1"/>
</dbReference>
<evidence type="ECO:0000256" key="2">
    <source>
        <dbReference type="ARBA" id="ARBA00022723"/>
    </source>
</evidence>
<name>A0A942DVD4_9HYPH</name>
<reference evidence="9" key="1">
    <citation type="submission" date="2021-04" db="EMBL/GenBank/DDBJ databases">
        <title>Pseudaminobacter soli sp. nov., isolated from paddy soil contaminated by heavy metals.</title>
        <authorList>
            <person name="Zhang K."/>
        </authorList>
    </citation>
    <scope>NUCLEOTIDE SEQUENCE</scope>
    <source>
        <strain evidence="9">19-2017</strain>
    </source>
</reference>
<evidence type="ECO:0000313" key="9">
    <source>
        <dbReference type="EMBL" id="MBS3647979.1"/>
    </source>
</evidence>
<evidence type="ECO:0000313" key="10">
    <source>
        <dbReference type="Proteomes" id="UP000680348"/>
    </source>
</evidence>
<keyword evidence="5 7" id="KW-0067">ATP-binding</keyword>
<dbReference type="Gene3D" id="3.40.50.620">
    <property type="entry name" value="HUPs"/>
    <property type="match status" value="1"/>
</dbReference>
<comment type="caution">
    <text evidence="9">The sequence shown here is derived from an EMBL/GenBank/DDBJ whole genome shotgun (WGS) entry which is preliminary data.</text>
</comment>